<name>A0AAV5THF5_9BILA</name>
<organism evidence="1 2">
    <name type="scientific">Pristionchus entomophagus</name>
    <dbReference type="NCBI Taxonomy" id="358040"/>
    <lineage>
        <taxon>Eukaryota</taxon>
        <taxon>Metazoa</taxon>
        <taxon>Ecdysozoa</taxon>
        <taxon>Nematoda</taxon>
        <taxon>Chromadorea</taxon>
        <taxon>Rhabditida</taxon>
        <taxon>Rhabditina</taxon>
        <taxon>Diplogasteromorpha</taxon>
        <taxon>Diplogasteroidea</taxon>
        <taxon>Neodiplogasteridae</taxon>
        <taxon>Pristionchus</taxon>
    </lineage>
</organism>
<accession>A0AAV5THF5</accession>
<feature type="non-terminal residue" evidence="1">
    <location>
        <position position="106"/>
    </location>
</feature>
<sequence length="106" mass="12416">MYKFIKEQEKKVSWRSNPRDTALLRSTWSEDFEVLYTIGSGIFNNLFTGPHGGACKSLFPWIAKYEAEGRDYVATNDFRTIAIFLEDETIHKDKAEMFLYKLGQRH</sequence>
<dbReference type="PANTHER" id="PTHR47768:SF1">
    <property type="entry name" value="GLOBIN FAMILY PROFILE DOMAIN-CONTAINING PROTEIN"/>
    <property type="match status" value="1"/>
</dbReference>
<dbReference type="EMBL" id="BTSX01000004">
    <property type="protein sequence ID" value="GMS93748.1"/>
    <property type="molecule type" value="Genomic_DNA"/>
</dbReference>
<dbReference type="PANTHER" id="PTHR47768">
    <property type="entry name" value="GLOBIN RELATED-RELATED"/>
    <property type="match status" value="1"/>
</dbReference>
<dbReference type="InterPro" id="IPR053341">
    <property type="entry name" value="Oxidative_stress_globin-like"/>
</dbReference>
<gene>
    <name evidence="1" type="ORF">PENTCL1PPCAC_15923</name>
</gene>
<protein>
    <submittedName>
        <fullName evidence="1">Uncharacterized protein</fullName>
    </submittedName>
</protein>
<evidence type="ECO:0000313" key="2">
    <source>
        <dbReference type="Proteomes" id="UP001432027"/>
    </source>
</evidence>
<proteinExistence type="predicted"/>
<dbReference type="AlphaFoldDB" id="A0AAV5THF5"/>
<evidence type="ECO:0000313" key="1">
    <source>
        <dbReference type="EMBL" id="GMS93748.1"/>
    </source>
</evidence>
<comment type="caution">
    <text evidence="1">The sequence shown here is derived from an EMBL/GenBank/DDBJ whole genome shotgun (WGS) entry which is preliminary data.</text>
</comment>
<keyword evidence="2" id="KW-1185">Reference proteome</keyword>
<reference evidence="1" key="1">
    <citation type="submission" date="2023-10" db="EMBL/GenBank/DDBJ databases">
        <title>Genome assembly of Pristionchus species.</title>
        <authorList>
            <person name="Yoshida K."/>
            <person name="Sommer R.J."/>
        </authorList>
    </citation>
    <scope>NUCLEOTIDE SEQUENCE</scope>
    <source>
        <strain evidence="1">RS0144</strain>
    </source>
</reference>
<dbReference type="Proteomes" id="UP001432027">
    <property type="component" value="Unassembled WGS sequence"/>
</dbReference>